<dbReference type="OrthoDB" id="9803010at2"/>
<sequence length="356" mass="40488">MEKKLKILVTGGAGFIGTNLIRFLINNTEHSVLNIDSLTYASNINSLESIANHPRYSFIKVDICFEEQIRQIIKEYRPNAVMHLAAESHVDNSIEAPVNFIRTNVIGTYNLLQATLDYWYSLGSKEKEGFRFHHISTDEVYGDLKISDSPFTEASSYNPSSPYSASKASSDHFVRAWGRTFGLPVLITNCSNNFGPFQHPEKLIPKMIINALNGSPLPVYGNGKQMRDWIFVEDHVRGLYVVLIKGLPGNTYNIGGNSELENICVIKNITDLLDELLPRKIESQLSYSNLITYVNDRPGHDIRYAIDCTKMKTELNWYPIADFKTSLRKTVEWYIQNQSWWCKFNNLSQGVVSESL</sequence>
<evidence type="ECO:0000256" key="1">
    <source>
        <dbReference type="ARBA" id="ARBA00001539"/>
    </source>
</evidence>
<dbReference type="PATRIC" id="fig|66969.6.peg.254"/>
<accession>A0A0W1ANC3</accession>
<comment type="caution">
    <text evidence="9">The sequence shown here is derived from an EMBL/GenBank/DDBJ whole genome shotgun (WGS) entry which is preliminary data.</text>
</comment>
<evidence type="ECO:0000256" key="5">
    <source>
        <dbReference type="ARBA" id="ARBA00023027"/>
    </source>
</evidence>
<reference evidence="9 10" key="1">
    <citation type="submission" date="2015-11" db="EMBL/GenBank/DDBJ databases">
        <title>Genomic analysis of 38 Legionella species identifies large and diverse effector repertoires.</title>
        <authorList>
            <person name="Burstein D."/>
            <person name="Amaro F."/>
            <person name="Zusman T."/>
            <person name="Lifshitz Z."/>
            <person name="Cohen O."/>
            <person name="Gilbert J.A."/>
            <person name="Pupko T."/>
            <person name="Shuman H.A."/>
            <person name="Segal G."/>
        </authorList>
    </citation>
    <scope>NUCLEOTIDE SEQUENCE [LARGE SCALE GENOMIC DNA]</scope>
    <source>
        <strain evidence="9 10">ATCC 51914</strain>
    </source>
</reference>
<protein>
    <recommendedName>
        <fullName evidence="4 7">dTDP-glucose 4,6-dehydratase</fullName>
        <ecNumber evidence="4 7">4.2.1.46</ecNumber>
    </recommendedName>
</protein>
<evidence type="ECO:0000256" key="2">
    <source>
        <dbReference type="ARBA" id="ARBA00001911"/>
    </source>
</evidence>
<dbReference type="InterPro" id="IPR016040">
    <property type="entry name" value="NAD(P)-bd_dom"/>
</dbReference>
<comment type="similarity">
    <text evidence="3 7">Belongs to the NAD(P)-dependent epimerase/dehydratase family. dTDP-glucose dehydratase subfamily.</text>
</comment>
<dbReference type="Gene3D" id="3.90.25.10">
    <property type="entry name" value="UDP-galactose 4-epimerase, domain 1"/>
    <property type="match status" value="1"/>
</dbReference>
<evidence type="ECO:0000313" key="9">
    <source>
        <dbReference type="EMBL" id="KTD82752.1"/>
    </source>
</evidence>
<evidence type="ECO:0000256" key="4">
    <source>
        <dbReference type="ARBA" id="ARBA00011990"/>
    </source>
</evidence>
<evidence type="ECO:0000256" key="6">
    <source>
        <dbReference type="ARBA" id="ARBA00023239"/>
    </source>
</evidence>
<dbReference type="RefSeq" id="WP_058479100.1">
    <property type="nucleotide sequence ID" value="NZ_LT906442.1"/>
</dbReference>
<keyword evidence="6 7" id="KW-0456">Lyase</keyword>
<dbReference type="STRING" id="66969.Lwal_0230"/>
<dbReference type="EC" id="4.2.1.46" evidence="4 7"/>
<dbReference type="CDD" id="cd05246">
    <property type="entry name" value="dTDP_GD_SDR_e"/>
    <property type="match status" value="1"/>
</dbReference>
<comment type="catalytic activity">
    <reaction evidence="1 7">
        <text>dTDP-alpha-D-glucose = dTDP-4-dehydro-6-deoxy-alpha-D-glucose + H2O</text>
        <dbReference type="Rhea" id="RHEA:17221"/>
        <dbReference type="ChEBI" id="CHEBI:15377"/>
        <dbReference type="ChEBI" id="CHEBI:57477"/>
        <dbReference type="ChEBI" id="CHEBI:57649"/>
        <dbReference type="EC" id="4.2.1.46"/>
    </reaction>
</comment>
<dbReference type="AlphaFoldDB" id="A0A0W1ANC3"/>
<evidence type="ECO:0000256" key="3">
    <source>
        <dbReference type="ARBA" id="ARBA00008178"/>
    </source>
</evidence>
<evidence type="ECO:0000313" key="10">
    <source>
        <dbReference type="Proteomes" id="UP000054729"/>
    </source>
</evidence>
<name>A0A0W1ANC3_9GAMM</name>
<keyword evidence="5" id="KW-0520">NAD</keyword>
<gene>
    <name evidence="9" type="primary">rmlB</name>
    <name evidence="9" type="ORF">Lwal_0230</name>
</gene>
<dbReference type="GO" id="GO:0008460">
    <property type="term" value="F:dTDP-glucose 4,6-dehydratase activity"/>
    <property type="evidence" value="ECO:0007669"/>
    <property type="project" value="UniProtKB-EC"/>
</dbReference>
<evidence type="ECO:0000259" key="8">
    <source>
        <dbReference type="Pfam" id="PF16363"/>
    </source>
</evidence>
<dbReference type="NCBIfam" id="TIGR01181">
    <property type="entry name" value="dTDP_gluc_dehyt"/>
    <property type="match status" value="1"/>
</dbReference>
<dbReference type="GO" id="GO:0009225">
    <property type="term" value="P:nucleotide-sugar metabolic process"/>
    <property type="evidence" value="ECO:0007669"/>
    <property type="project" value="InterPro"/>
</dbReference>
<comment type="cofactor">
    <cofactor evidence="2 7">
        <name>NAD(+)</name>
        <dbReference type="ChEBI" id="CHEBI:57540"/>
    </cofactor>
</comment>
<dbReference type="Proteomes" id="UP000054729">
    <property type="component" value="Unassembled WGS sequence"/>
</dbReference>
<proteinExistence type="inferred from homology"/>
<keyword evidence="10" id="KW-1185">Reference proteome</keyword>
<feature type="domain" description="NAD(P)-binding" evidence="8">
    <location>
        <begin position="8"/>
        <end position="329"/>
    </location>
</feature>
<dbReference type="InterPro" id="IPR036291">
    <property type="entry name" value="NAD(P)-bd_dom_sf"/>
</dbReference>
<dbReference type="EMBL" id="LNZB01000006">
    <property type="protein sequence ID" value="KTD82752.1"/>
    <property type="molecule type" value="Genomic_DNA"/>
</dbReference>
<dbReference type="InterPro" id="IPR005888">
    <property type="entry name" value="dTDP_Gluc_deHydtase"/>
</dbReference>
<dbReference type="SUPFAM" id="SSF51735">
    <property type="entry name" value="NAD(P)-binding Rossmann-fold domains"/>
    <property type="match status" value="1"/>
</dbReference>
<dbReference type="Gene3D" id="3.40.50.720">
    <property type="entry name" value="NAD(P)-binding Rossmann-like Domain"/>
    <property type="match status" value="1"/>
</dbReference>
<organism evidence="9 10">
    <name type="scientific">Legionella waltersii</name>
    <dbReference type="NCBI Taxonomy" id="66969"/>
    <lineage>
        <taxon>Bacteria</taxon>
        <taxon>Pseudomonadati</taxon>
        <taxon>Pseudomonadota</taxon>
        <taxon>Gammaproteobacteria</taxon>
        <taxon>Legionellales</taxon>
        <taxon>Legionellaceae</taxon>
        <taxon>Legionella</taxon>
    </lineage>
</organism>
<dbReference type="PANTHER" id="PTHR43000">
    <property type="entry name" value="DTDP-D-GLUCOSE 4,6-DEHYDRATASE-RELATED"/>
    <property type="match status" value="1"/>
</dbReference>
<dbReference type="Pfam" id="PF16363">
    <property type="entry name" value="GDP_Man_Dehyd"/>
    <property type="match status" value="1"/>
</dbReference>
<evidence type="ECO:0000256" key="7">
    <source>
        <dbReference type="RuleBase" id="RU004473"/>
    </source>
</evidence>